<dbReference type="SMART" id="SM00220">
    <property type="entry name" value="S_TKc"/>
    <property type="match status" value="1"/>
</dbReference>
<feature type="region of interest" description="Disordered" evidence="1">
    <location>
        <begin position="273"/>
        <end position="345"/>
    </location>
</feature>
<dbReference type="SUPFAM" id="SSF56112">
    <property type="entry name" value="Protein kinase-like (PK-like)"/>
    <property type="match status" value="1"/>
</dbReference>
<dbReference type="Gene3D" id="1.10.510.10">
    <property type="entry name" value="Transferase(Phosphotransferase) domain 1"/>
    <property type="match status" value="1"/>
</dbReference>
<dbReference type="Proteomes" id="UP000006906">
    <property type="component" value="Chromosome 10"/>
</dbReference>
<dbReference type="PANTHER" id="PTHR44329:SF289">
    <property type="entry name" value="SERINE_THREONINE-PROTEIN KINASE VIK"/>
    <property type="match status" value="1"/>
</dbReference>
<dbReference type="GO" id="GO:0005524">
    <property type="term" value="F:ATP binding"/>
    <property type="evidence" value="ECO:0007669"/>
    <property type="project" value="InterPro"/>
</dbReference>
<dbReference type="Gramene" id="PNW77780">
    <property type="protein sequence ID" value="PNW77780"/>
    <property type="gene ID" value="CHLRE_10g451450v5"/>
</dbReference>
<name>A0A2K3DB68_CHLRE</name>
<feature type="compositionally biased region" description="Low complexity" evidence="1">
    <location>
        <begin position="293"/>
        <end position="309"/>
    </location>
</feature>
<feature type="domain" description="Protein kinase" evidence="2">
    <location>
        <begin position="1468"/>
        <end position="1912"/>
    </location>
</feature>
<evidence type="ECO:0000313" key="3">
    <source>
        <dbReference type="EMBL" id="PNW77780.1"/>
    </source>
</evidence>
<dbReference type="InterPro" id="IPR000719">
    <property type="entry name" value="Prot_kinase_dom"/>
</dbReference>
<evidence type="ECO:0000259" key="2">
    <source>
        <dbReference type="PROSITE" id="PS50011"/>
    </source>
</evidence>
<dbReference type="STRING" id="3055.A0A2K3DB68"/>
<feature type="compositionally biased region" description="Polar residues" evidence="1">
    <location>
        <begin position="322"/>
        <end position="338"/>
    </location>
</feature>
<dbReference type="Gene3D" id="3.30.200.20">
    <property type="entry name" value="Phosphorylase Kinase, domain 1"/>
    <property type="match status" value="1"/>
</dbReference>
<feature type="compositionally biased region" description="Low complexity" evidence="1">
    <location>
        <begin position="1526"/>
        <end position="1535"/>
    </location>
</feature>
<dbReference type="InterPro" id="IPR008271">
    <property type="entry name" value="Ser/Thr_kinase_AS"/>
</dbReference>
<evidence type="ECO:0000313" key="4">
    <source>
        <dbReference type="Proteomes" id="UP000006906"/>
    </source>
</evidence>
<dbReference type="OrthoDB" id="4062651at2759"/>
<dbReference type="InterPro" id="IPR011009">
    <property type="entry name" value="Kinase-like_dom_sf"/>
</dbReference>
<feature type="region of interest" description="Disordered" evidence="1">
    <location>
        <begin position="918"/>
        <end position="945"/>
    </location>
</feature>
<dbReference type="PROSITE" id="PS50011">
    <property type="entry name" value="PROTEIN_KINASE_DOM"/>
    <property type="match status" value="1"/>
</dbReference>
<feature type="region of interest" description="Disordered" evidence="1">
    <location>
        <begin position="1699"/>
        <end position="1725"/>
    </location>
</feature>
<proteinExistence type="predicted"/>
<protein>
    <recommendedName>
        <fullName evidence="2">Protein kinase domain-containing protein</fullName>
    </recommendedName>
</protein>
<feature type="region of interest" description="Disordered" evidence="1">
    <location>
        <begin position="1210"/>
        <end position="1242"/>
    </location>
</feature>
<dbReference type="RefSeq" id="XP_042920372.1">
    <property type="nucleotide sequence ID" value="XM_043066975.1"/>
</dbReference>
<dbReference type="EMBL" id="CM008971">
    <property type="protein sequence ID" value="PNW77780.1"/>
    <property type="molecule type" value="Genomic_DNA"/>
</dbReference>
<dbReference type="PROSITE" id="PS00108">
    <property type="entry name" value="PROTEIN_KINASE_ST"/>
    <property type="match status" value="1"/>
</dbReference>
<dbReference type="GO" id="GO:0007165">
    <property type="term" value="P:signal transduction"/>
    <property type="evidence" value="ECO:0000318"/>
    <property type="project" value="GO_Central"/>
</dbReference>
<dbReference type="KEGG" id="cre:CHLRE_10g451450v5"/>
<dbReference type="Pfam" id="PF00069">
    <property type="entry name" value="Pkinase"/>
    <property type="match status" value="1"/>
</dbReference>
<dbReference type="InterPro" id="IPR051681">
    <property type="entry name" value="Ser/Thr_Kinases-Pseudokinases"/>
</dbReference>
<dbReference type="GeneID" id="66055085"/>
<evidence type="ECO:0000256" key="1">
    <source>
        <dbReference type="SAM" id="MobiDB-lite"/>
    </source>
</evidence>
<feature type="compositionally biased region" description="Polar residues" evidence="1">
    <location>
        <begin position="1210"/>
        <end position="1222"/>
    </location>
</feature>
<sequence>MAFCCFRGSGAKYADVGALPTGPPSTVSLPVPASKQLGEALSAKKSASQREVSSRQHTGDASSPNAERRVLEELMTMRAVAALRCQLATVNVGGWLSRCGAWVESVRSACSPAMHASLFAAAPCGTVLVSLGSACPAAPTACIPAGHVLPSPWPHSASSGAGGALPAGMLSPGGGGGRASSGLYFVGGGSAAIVTAATHASGGGGTGVGGGGGIGVSVEARSSMRSAMYSEMGVMTWLIPAAGTPIDGGFQHGGGAGQRAGAHSLFAGFANGGAGKPAHTSGMGPHSPSAAGALPNAHATPAPAAAPSPLSGHFNHPGGTNPRRTPSALHSNGTTSTAADVAPGSSMGLLGGGGCELPHEWQEVLRNIGADLALAAESIDVVPQAPAGGPSGGARTPMPLPSLVEMAAARGKDQPGLAAAAAAAAAAAGPTPQMATLVPIRLGQDTVGALLLVSAVPQPAAAPSTKRTAAMAAAAAARGAAAGVGTPAGVAWQHGHAGVPPPLPVWSPELLAGVAAALAECCLGPHLSEIVRVAVAACDVAQAADLQGLASALACAVTDSLATELHVDFTVRLALVPQAHTPAAAGLGANSGGGGAAAAQYGFMLTEQPAAAGTPQPDALLAPGRGTNAPGGGGPPSRNAPRFSLNQNAIDRVMGITGRPSGAASGHWDTGGGGGGSFLSGANVGGGGHMSGMHSFQLPAAWGAGRGGVAEAPPRLWKARPFSLESTLLSSLATKAARAPASNLLVANYSINTGGAAATVCLDEAAPTGAATPCNAGATTRLLVPVGGLSSFASASALGTGGGGGGGGAAAAAAGICRVGGTVVPHVHAFVHDTDQPSGDVVLLFRTAGAAGGGATLTGAGTGVRGVGASGGAAAGGVASGTVAAPASLVLVAGCVALNAGDGDGLCTAGGGGLGLTPLTPSSRNAATAGGRSRPSTGSGMAGGGGGGGGGWPYWPAAFGVGCAVDGGGGGGGGEISVCVAVYLTSSERLPTSLLCAARNNAQSLLEVLLPATGMALSDAAYTELQFMLEAVGGAAGAGVHNALASAFAAAAAAAGGGGGAAGPLAGRSLSLASRQGGGVRLANIGALPPASPGFSTEEPLTSGTGNGSSAAAAAAAAAALGGRGEGVGVLSGNILPGGSGTAHALGLGLDGGGTCDLSPQASVLPASLALRSGADGGGGQQQLAAVGAAGGGGAGGGAWSTLNVATPAVTSRGGNAASESSPRVPRSRLSNTSAQPPPLTGLAANAMGAAGGGHTGGPASPTITTGGNAIGGNANLMLSTNNSLMGALIGTSSVGGRSNGANAIAGGGDAAIAAAAAATGSGADGTMSPVSGSIGVSGTGRTSALQQSMMQMTMSLPSHVPPLGSPGLGGAGVVGGGGGGGGGGGTLQVQSSCLSGAMAGRHSGRMNRACRRQMSDLLATMPCDVSDTLTVMRTNMDILVSSFWNTLRAQHNEATPSPHADEDLRFLRLNKVLGGGGCSTVYAGLLHGLEVAVKVMNAPMSEEEEAELAARDAAERGGGAGGVTDGELAAPSPAARQAQLRALMRGARELAVMTSISHPNIVQIYSYHTRVMVGHDAAAAAAAAAATAAGHQPEEPVLPLLAPAPPETDTAPAPAAPLQTVLIMECCDLGSLADALDSGMFANAIRAAEAARWRPGAPRRSHTFSQLPTIPARGSLATAGGAGGMAAAAGGSGNMPAAGGASAAAAGGGRPVPGSGSGRAGVGSGGSGGGMRAVYMTLLEVALALRHMHSMQLVHCDVKPANVLLKSSASDPRGFTCKLTDFGFVNLLQFQMEDADNPAAKPSMRYHEPVGTVTHLAPETMVQGSKLDHTVDVYAFGILMWEVFTGKAPYAEYAANGFRDVPYKVVREGMRPAFPSATPVAFRTLAQACWSHDPARRPSAAMLVASLQRLMDSAARG</sequence>
<gene>
    <name evidence="3" type="ORF">CHLRE_10g451450v5</name>
</gene>
<feature type="compositionally biased region" description="Gly residues" evidence="1">
    <location>
        <begin position="1707"/>
        <end position="1725"/>
    </location>
</feature>
<dbReference type="InParanoid" id="A0A2K3DB68"/>
<keyword evidence="4" id="KW-1185">Reference proteome</keyword>
<feature type="region of interest" description="Disordered" evidence="1">
    <location>
        <begin position="1507"/>
        <end position="1535"/>
    </location>
</feature>
<dbReference type="GO" id="GO:0004674">
    <property type="term" value="F:protein serine/threonine kinase activity"/>
    <property type="evidence" value="ECO:0000318"/>
    <property type="project" value="GO_Central"/>
</dbReference>
<dbReference type="ExpressionAtlas" id="A0A2K3DB68">
    <property type="expression patterns" value="baseline"/>
</dbReference>
<dbReference type="PANTHER" id="PTHR44329">
    <property type="entry name" value="SERINE/THREONINE-PROTEIN KINASE TNNI3K-RELATED"/>
    <property type="match status" value="1"/>
</dbReference>
<accession>A0A2K3DB68</accession>
<feature type="region of interest" description="Disordered" evidence="1">
    <location>
        <begin position="40"/>
        <end position="66"/>
    </location>
</feature>
<feature type="region of interest" description="Disordered" evidence="1">
    <location>
        <begin position="611"/>
        <end position="643"/>
    </location>
</feature>
<reference evidence="3 4" key="1">
    <citation type="journal article" date="2007" name="Science">
        <title>The Chlamydomonas genome reveals the evolution of key animal and plant functions.</title>
        <authorList>
            <person name="Merchant S.S."/>
            <person name="Prochnik S.E."/>
            <person name="Vallon O."/>
            <person name="Harris E.H."/>
            <person name="Karpowicz S.J."/>
            <person name="Witman G.B."/>
            <person name="Terry A."/>
            <person name="Salamov A."/>
            <person name="Fritz-Laylin L.K."/>
            <person name="Marechal-Drouard L."/>
            <person name="Marshall W.F."/>
            <person name="Qu L.H."/>
            <person name="Nelson D.R."/>
            <person name="Sanderfoot A.A."/>
            <person name="Spalding M.H."/>
            <person name="Kapitonov V.V."/>
            <person name="Ren Q."/>
            <person name="Ferris P."/>
            <person name="Lindquist E."/>
            <person name="Shapiro H."/>
            <person name="Lucas S.M."/>
            <person name="Grimwood J."/>
            <person name="Schmutz J."/>
            <person name="Cardol P."/>
            <person name="Cerutti H."/>
            <person name="Chanfreau G."/>
            <person name="Chen C.L."/>
            <person name="Cognat V."/>
            <person name="Croft M.T."/>
            <person name="Dent R."/>
            <person name="Dutcher S."/>
            <person name="Fernandez E."/>
            <person name="Fukuzawa H."/>
            <person name="Gonzalez-Ballester D."/>
            <person name="Gonzalez-Halphen D."/>
            <person name="Hallmann A."/>
            <person name="Hanikenne M."/>
            <person name="Hippler M."/>
            <person name="Inwood W."/>
            <person name="Jabbari K."/>
            <person name="Kalanon M."/>
            <person name="Kuras R."/>
            <person name="Lefebvre P.A."/>
            <person name="Lemaire S.D."/>
            <person name="Lobanov A.V."/>
            <person name="Lohr M."/>
            <person name="Manuell A."/>
            <person name="Meier I."/>
            <person name="Mets L."/>
            <person name="Mittag M."/>
            <person name="Mittelmeier T."/>
            <person name="Moroney J.V."/>
            <person name="Moseley J."/>
            <person name="Napoli C."/>
            <person name="Nedelcu A.M."/>
            <person name="Niyogi K."/>
            <person name="Novoselov S.V."/>
            <person name="Paulsen I.T."/>
            <person name="Pazour G."/>
            <person name="Purton S."/>
            <person name="Ral J.P."/>
            <person name="Riano-Pachon D.M."/>
            <person name="Riekhof W."/>
            <person name="Rymarquis L."/>
            <person name="Schroda M."/>
            <person name="Stern D."/>
            <person name="Umen J."/>
            <person name="Willows R."/>
            <person name="Wilson N."/>
            <person name="Zimmer S.L."/>
            <person name="Allmer J."/>
            <person name="Balk J."/>
            <person name="Bisova K."/>
            <person name="Chen C.J."/>
            <person name="Elias M."/>
            <person name="Gendler K."/>
            <person name="Hauser C."/>
            <person name="Lamb M.R."/>
            <person name="Ledford H."/>
            <person name="Long J.C."/>
            <person name="Minagawa J."/>
            <person name="Page M.D."/>
            <person name="Pan J."/>
            <person name="Pootakham W."/>
            <person name="Roje S."/>
            <person name="Rose A."/>
            <person name="Stahlberg E."/>
            <person name="Terauchi A.M."/>
            <person name="Yang P."/>
            <person name="Ball S."/>
            <person name="Bowler C."/>
            <person name="Dieckmann C.L."/>
            <person name="Gladyshev V.N."/>
            <person name="Green P."/>
            <person name="Jorgensen R."/>
            <person name="Mayfield S."/>
            <person name="Mueller-Roeber B."/>
            <person name="Rajamani S."/>
            <person name="Sayre R.T."/>
            <person name="Brokstein P."/>
            <person name="Dubchak I."/>
            <person name="Goodstein D."/>
            <person name="Hornick L."/>
            <person name="Huang Y.W."/>
            <person name="Jhaveri J."/>
            <person name="Luo Y."/>
            <person name="Martinez D."/>
            <person name="Ngau W.C."/>
            <person name="Otillar B."/>
            <person name="Poliakov A."/>
            <person name="Porter A."/>
            <person name="Szajkowski L."/>
            <person name="Werner G."/>
            <person name="Zhou K."/>
            <person name="Grigoriev I.V."/>
            <person name="Rokhsar D.S."/>
            <person name="Grossman A.R."/>
        </authorList>
    </citation>
    <scope>NUCLEOTIDE SEQUENCE [LARGE SCALE GENOMIC DNA]</scope>
    <source>
        <strain evidence="4">CC-503</strain>
    </source>
</reference>
<organism evidence="3 4">
    <name type="scientific">Chlamydomonas reinhardtii</name>
    <name type="common">Chlamydomonas smithii</name>
    <dbReference type="NCBI Taxonomy" id="3055"/>
    <lineage>
        <taxon>Eukaryota</taxon>
        <taxon>Viridiplantae</taxon>
        <taxon>Chlorophyta</taxon>
        <taxon>core chlorophytes</taxon>
        <taxon>Chlorophyceae</taxon>
        <taxon>CS clade</taxon>
        <taxon>Chlamydomonadales</taxon>
        <taxon>Chlamydomonadaceae</taxon>
        <taxon>Chlamydomonas</taxon>
    </lineage>
</organism>